<evidence type="ECO:0000313" key="2">
    <source>
        <dbReference type="EMBL" id="MDR7134052.1"/>
    </source>
</evidence>
<dbReference type="EMBL" id="JAVDVY010000001">
    <property type="protein sequence ID" value="MDR7134052.1"/>
    <property type="molecule type" value="Genomic_DNA"/>
</dbReference>
<dbReference type="Proteomes" id="UP001251524">
    <property type="component" value="Unassembled WGS sequence"/>
</dbReference>
<accession>A0ABU1W8Z1</accession>
<evidence type="ECO:0000313" key="3">
    <source>
        <dbReference type="Proteomes" id="UP001251524"/>
    </source>
</evidence>
<protein>
    <submittedName>
        <fullName evidence="2">Heme/copper-type cytochrome/quinol oxidase subunit 2</fullName>
    </submittedName>
</protein>
<feature type="transmembrane region" description="Helical" evidence="1">
    <location>
        <begin position="59"/>
        <end position="81"/>
    </location>
</feature>
<keyword evidence="1" id="KW-1133">Transmembrane helix</keyword>
<sequence>MKTIFKLAAWILANVATVPLVFFASLSYWTSIVQEEYRTGVRVSTDGDTVMIPAIEYTVAWAMLLIAINLLVAVILAVRFYRRRPNNSFKPKPLRGSA</sequence>
<name>A0ABU1W8Z1_9GAMM</name>
<proteinExistence type="predicted"/>
<keyword evidence="3" id="KW-1185">Reference proteome</keyword>
<keyword evidence="1" id="KW-0472">Membrane</keyword>
<keyword evidence="1" id="KW-0812">Transmembrane</keyword>
<dbReference type="RefSeq" id="WP_310059691.1">
    <property type="nucleotide sequence ID" value="NZ_JAVDVY010000001.1"/>
</dbReference>
<organism evidence="2 3">
    <name type="scientific">Lysobacter niastensis</name>
    <dbReference type="NCBI Taxonomy" id="380629"/>
    <lineage>
        <taxon>Bacteria</taxon>
        <taxon>Pseudomonadati</taxon>
        <taxon>Pseudomonadota</taxon>
        <taxon>Gammaproteobacteria</taxon>
        <taxon>Lysobacterales</taxon>
        <taxon>Lysobacteraceae</taxon>
        <taxon>Lysobacter</taxon>
    </lineage>
</organism>
<evidence type="ECO:0000256" key="1">
    <source>
        <dbReference type="SAM" id="Phobius"/>
    </source>
</evidence>
<reference evidence="2 3" key="1">
    <citation type="submission" date="2023-07" db="EMBL/GenBank/DDBJ databases">
        <title>Sorghum-associated microbial communities from plants grown in Nebraska, USA.</title>
        <authorList>
            <person name="Schachtman D."/>
        </authorList>
    </citation>
    <scope>NUCLEOTIDE SEQUENCE [LARGE SCALE GENOMIC DNA]</scope>
    <source>
        <strain evidence="2 3">BE198</strain>
    </source>
</reference>
<feature type="transmembrane region" description="Helical" evidence="1">
    <location>
        <begin position="7"/>
        <end position="29"/>
    </location>
</feature>
<gene>
    <name evidence="2" type="ORF">J2X06_001236</name>
</gene>
<comment type="caution">
    <text evidence="2">The sequence shown here is derived from an EMBL/GenBank/DDBJ whole genome shotgun (WGS) entry which is preliminary data.</text>
</comment>